<name>A0A8J9VXS7_BRALA</name>
<evidence type="ECO:0000256" key="1">
    <source>
        <dbReference type="ARBA" id="ARBA00004123"/>
    </source>
</evidence>
<dbReference type="Proteomes" id="UP000838412">
    <property type="component" value="Chromosome 10"/>
</dbReference>
<dbReference type="InterPro" id="IPR000571">
    <property type="entry name" value="Znf_CCCH"/>
</dbReference>
<keyword evidence="4" id="KW-0863">Zinc-finger</keyword>
<evidence type="ECO:0000256" key="4">
    <source>
        <dbReference type="PROSITE-ProRule" id="PRU00723"/>
    </source>
</evidence>
<keyword evidence="10" id="KW-1185">Reference proteome</keyword>
<keyword evidence="4" id="KW-0479">Metal-binding</keyword>
<dbReference type="SUPFAM" id="SSF117839">
    <property type="entry name" value="WWE domain"/>
    <property type="match status" value="2"/>
</dbReference>
<comment type="subcellular location">
    <subcellularLocation>
        <location evidence="1">Nucleus</location>
    </subcellularLocation>
</comment>
<dbReference type="PROSITE" id="PS50103">
    <property type="entry name" value="ZF_C3H1"/>
    <property type="match status" value="1"/>
</dbReference>
<dbReference type="Gene3D" id="3.30.720.50">
    <property type="match status" value="1"/>
</dbReference>
<evidence type="ECO:0000313" key="9">
    <source>
        <dbReference type="EMBL" id="CAH1238432.1"/>
    </source>
</evidence>
<feature type="compositionally biased region" description="Low complexity" evidence="5">
    <location>
        <begin position="644"/>
        <end position="663"/>
    </location>
</feature>
<evidence type="ECO:0000259" key="6">
    <source>
        <dbReference type="PROSITE" id="PS50103"/>
    </source>
</evidence>
<dbReference type="InterPro" id="IPR012317">
    <property type="entry name" value="Poly(ADP-ribose)pol_cat_dom"/>
</dbReference>
<keyword evidence="4" id="KW-0862">Zinc</keyword>
<evidence type="ECO:0000256" key="3">
    <source>
        <dbReference type="ARBA" id="ARBA00024347"/>
    </source>
</evidence>
<dbReference type="EMBL" id="OV696695">
    <property type="protein sequence ID" value="CAH1238432.1"/>
    <property type="molecule type" value="Genomic_DNA"/>
</dbReference>
<feature type="domain" description="C3H1-type" evidence="6">
    <location>
        <begin position="176"/>
        <end position="203"/>
    </location>
</feature>
<feature type="compositionally biased region" description="Polar residues" evidence="5">
    <location>
        <begin position="386"/>
        <end position="398"/>
    </location>
</feature>
<proteinExistence type="inferred from homology"/>
<dbReference type="PANTHER" id="PTHR45740">
    <property type="entry name" value="POLY [ADP-RIBOSE] POLYMERASE"/>
    <property type="match status" value="1"/>
</dbReference>
<feature type="region of interest" description="Disordered" evidence="5">
    <location>
        <begin position="386"/>
        <end position="408"/>
    </location>
</feature>
<dbReference type="InterPro" id="IPR051712">
    <property type="entry name" value="ARTD-AVP"/>
</dbReference>
<feature type="domain" description="WWE" evidence="7">
    <location>
        <begin position="286"/>
        <end position="372"/>
    </location>
</feature>
<sequence>MANTDQRIVNKIILIPPPAAAVPRPPVPRTLAATKKPVASIGTTSKPPTVQENISPPVQVVKPKASLTTTTLQPNAPPLIQVAKPMSTSMLQPNAKPKVISMLTTLQPNAPPPVQVAKPKVPTTLQPNAPPPQPVQVAKPKTISTPTTLQPNAPPPVQVVTPKAKAPDPNEECILDSDTTICEDFMAGRCLKSRLCGHHHIKTPYLWQYQDLKNTSGYQEWVSFSPEVVAKMEEVFSQPSNIICNLQDIETRLKGWTVHFDKMVLEISDSYQSKRVKIRRLSTPSSVESTSGALSTKWVWYFENNNSWCPYGQSVKPGTSASITSDDIERAYVTKQPTYKFLTNEYPYTLDFTGMYQLNMDPRYSTKRNVRRRPTYVPFHSASNTRTNLTASQPSSVARGSLPPTWKPMPQKEAFKRVSLAPTDPEFREVEKLFRQTMGEDMIILQIERVQNLHLWKKYSMNKQLMMQKSLESRYGRDGGRRTHYDERKLFHGTDPDITKGICHQNFDFRLSGKNATVYGKGSYFAKEASYSHRYSKASPDGTRYMFLANVLVGMYTTGKQNIPRPPPIDPSDPYGDLYDSCVDNKDNPSIFVVFKDDQCYPAYLIKYANQHDLAAIDHDMLDPLGGYPFSYSSRQVQGPSTPSRSSNVRAGSSSSTSYSTYGRQGTPTSSPTRQSATTSYPSYGVQSQSPGYPASRYTSSASFQTFSANITSPPPSQQSNSSSGSPQKTSCSIQ</sequence>
<dbReference type="GO" id="GO:0003950">
    <property type="term" value="F:NAD+ poly-ADP-ribosyltransferase activity"/>
    <property type="evidence" value="ECO:0007669"/>
    <property type="project" value="InterPro"/>
</dbReference>
<dbReference type="PANTHER" id="PTHR45740:SF2">
    <property type="entry name" value="POLY [ADP-RIBOSE] POLYMERASE"/>
    <property type="match status" value="1"/>
</dbReference>
<accession>A0A8J9VXS7</accession>
<dbReference type="PROSITE" id="PS50918">
    <property type="entry name" value="WWE"/>
    <property type="match status" value="2"/>
</dbReference>
<dbReference type="Gene3D" id="3.90.228.10">
    <property type="match status" value="1"/>
</dbReference>
<evidence type="ECO:0000256" key="2">
    <source>
        <dbReference type="ARBA" id="ARBA00023242"/>
    </source>
</evidence>
<dbReference type="SUPFAM" id="SSF56399">
    <property type="entry name" value="ADP-ribosylation"/>
    <property type="match status" value="1"/>
</dbReference>
<dbReference type="GO" id="GO:0008270">
    <property type="term" value="F:zinc ion binding"/>
    <property type="evidence" value="ECO:0007669"/>
    <property type="project" value="UniProtKB-KW"/>
</dbReference>
<dbReference type="Pfam" id="PF02825">
    <property type="entry name" value="WWE"/>
    <property type="match status" value="1"/>
</dbReference>
<evidence type="ECO:0000256" key="5">
    <source>
        <dbReference type="SAM" id="MobiDB-lite"/>
    </source>
</evidence>
<dbReference type="AlphaFoldDB" id="A0A8J9VXS7"/>
<organism evidence="9 10">
    <name type="scientific">Branchiostoma lanceolatum</name>
    <name type="common">Common lancelet</name>
    <name type="synonym">Amphioxus lanceolatum</name>
    <dbReference type="NCBI Taxonomy" id="7740"/>
    <lineage>
        <taxon>Eukaryota</taxon>
        <taxon>Metazoa</taxon>
        <taxon>Chordata</taxon>
        <taxon>Cephalochordata</taxon>
        <taxon>Leptocardii</taxon>
        <taxon>Amphioxiformes</taxon>
        <taxon>Branchiostomatidae</taxon>
        <taxon>Branchiostoma</taxon>
    </lineage>
</organism>
<feature type="region of interest" description="Disordered" evidence="5">
    <location>
        <begin position="633"/>
        <end position="735"/>
    </location>
</feature>
<dbReference type="GO" id="GO:1990404">
    <property type="term" value="F:NAD+-protein mono-ADP-ribosyltransferase activity"/>
    <property type="evidence" value="ECO:0007669"/>
    <property type="project" value="TreeGrafter"/>
</dbReference>
<feature type="compositionally biased region" description="Low complexity" evidence="5">
    <location>
        <begin position="718"/>
        <end position="728"/>
    </location>
</feature>
<dbReference type="Pfam" id="PF00644">
    <property type="entry name" value="PARP"/>
    <property type="match status" value="1"/>
</dbReference>
<dbReference type="GO" id="GO:0005634">
    <property type="term" value="C:nucleus"/>
    <property type="evidence" value="ECO:0007669"/>
    <property type="project" value="UniProtKB-SubCell"/>
</dbReference>
<dbReference type="SMART" id="SM00678">
    <property type="entry name" value="WWE"/>
    <property type="match status" value="1"/>
</dbReference>
<feature type="compositionally biased region" description="Polar residues" evidence="5">
    <location>
        <begin position="664"/>
        <end position="712"/>
    </location>
</feature>
<dbReference type="InterPro" id="IPR037197">
    <property type="entry name" value="WWE_dom_sf"/>
</dbReference>
<feature type="domain" description="PARP catalytic" evidence="8">
    <location>
        <begin position="403"/>
        <end position="637"/>
    </location>
</feature>
<dbReference type="PROSITE" id="PS51059">
    <property type="entry name" value="PARP_CATALYTIC"/>
    <property type="match status" value="1"/>
</dbReference>
<dbReference type="InterPro" id="IPR018123">
    <property type="entry name" value="WWE-dom_subgr"/>
</dbReference>
<comment type="similarity">
    <text evidence="3">Belongs to the ARTD/PARP family.</text>
</comment>
<evidence type="ECO:0000259" key="8">
    <source>
        <dbReference type="PROSITE" id="PS51059"/>
    </source>
</evidence>
<gene>
    <name evidence="9" type="primary">TIPARP</name>
    <name evidence="9" type="ORF">BLAG_LOCUS3046</name>
</gene>
<evidence type="ECO:0000259" key="7">
    <source>
        <dbReference type="PROSITE" id="PS50918"/>
    </source>
</evidence>
<dbReference type="OrthoDB" id="6133115at2759"/>
<feature type="domain" description="WWE" evidence="7">
    <location>
        <begin position="193"/>
        <end position="280"/>
    </location>
</feature>
<reference evidence="9" key="1">
    <citation type="submission" date="2022-01" db="EMBL/GenBank/DDBJ databases">
        <authorList>
            <person name="Braso-Vives M."/>
        </authorList>
    </citation>
    <scope>NUCLEOTIDE SEQUENCE</scope>
</reference>
<protein>
    <submittedName>
        <fullName evidence="9">TIPARP protein</fullName>
    </submittedName>
</protein>
<feature type="compositionally biased region" description="Polar residues" evidence="5">
    <location>
        <begin position="633"/>
        <end position="643"/>
    </location>
</feature>
<dbReference type="CDD" id="cd01439">
    <property type="entry name" value="TCCD_inducible_PARP_like"/>
    <property type="match status" value="1"/>
</dbReference>
<feature type="zinc finger region" description="C3H1-type" evidence="4">
    <location>
        <begin position="176"/>
        <end position="203"/>
    </location>
</feature>
<keyword evidence="2" id="KW-0539">Nucleus</keyword>
<dbReference type="InterPro" id="IPR004170">
    <property type="entry name" value="WWE_dom"/>
</dbReference>
<evidence type="ECO:0000313" key="10">
    <source>
        <dbReference type="Proteomes" id="UP000838412"/>
    </source>
</evidence>